<dbReference type="PANTHER" id="PTHR12308:SF74">
    <property type="entry name" value="ANOCTAMIN"/>
    <property type="match status" value="1"/>
</dbReference>
<protein>
    <recommendedName>
        <fullName evidence="6">Anoctamin</fullName>
    </recommendedName>
</protein>
<evidence type="ECO:0000256" key="4">
    <source>
        <dbReference type="ARBA" id="ARBA00022989"/>
    </source>
</evidence>
<feature type="transmembrane region" description="Helical" evidence="6">
    <location>
        <begin position="582"/>
        <end position="605"/>
    </location>
</feature>
<dbReference type="Pfam" id="PF04547">
    <property type="entry name" value="Anoctamin"/>
    <property type="match status" value="1"/>
</dbReference>
<comment type="subcellular location">
    <subcellularLocation>
        <location evidence="1 6">Membrane</location>
        <topology evidence="1 6">Multi-pass membrane protein</topology>
    </subcellularLocation>
</comment>
<name>A0A182NBT5_9DIPT</name>
<reference evidence="9" key="1">
    <citation type="submission" date="2013-03" db="EMBL/GenBank/DDBJ databases">
        <title>The Genome Sequence of Anopheles dirus WRAIR2.</title>
        <authorList>
            <consortium name="The Broad Institute Genomics Platform"/>
            <person name="Neafsey D.E."/>
            <person name="Walton C."/>
            <person name="Walker B."/>
            <person name="Young S.K."/>
            <person name="Zeng Q."/>
            <person name="Gargeya S."/>
            <person name="Fitzgerald M."/>
            <person name="Haas B."/>
            <person name="Abouelleil A."/>
            <person name="Allen A.W."/>
            <person name="Alvarado L."/>
            <person name="Arachchi H.M."/>
            <person name="Berlin A.M."/>
            <person name="Chapman S.B."/>
            <person name="Gainer-Dewar J."/>
            <person name="Goldberg J."/>
            <person name="Griggs A."/>
            <person name="Gujja S."/>
            <person name="Hansen M."/>
            <person name="Howarth C."/>
            <person name="Imamovic A."/>
            <person name="Ireland A."/>
            <person name="Larimer J."/>
            <person name="McCowan C."/>
            <person name="Murphy C."/>
            <person name="Pearson M."/>
            <person name="Poon T.W."/>
            <person name="Priest M."/>
            <person name="Roberts A."/>
            <person name="Saif S."/>
            <person name="Shea T."/>
            <person name="Sisk P."/>
            <person name="Sykes S."/>
            <person name="Wortman J."/>
            <person name="Nusbaum C."/>
            <person name="Birren B."/>
        </authorList>
    </citation>
    <scope>NUCLEOTIDE SEQUENCE [LARGE SCALE GENOMIC DNA]</scope>
    <source>
        <strain evidence="9">WRAIR2</strain>
    </source>
</reference>
<keyword evidence="3 6" id="KW-0812">Transmembrane</keyword>
<evidence type="ECO:0000256" key="3">
    <source>
        <dbReference type="ARBA" id="ARBA00022692"/>
    </source>
</evidence>
<dbReference type="InterPro" id="IPR007632">
    <property type="entry name" value="Anoctamin"/>
</dbReference>
<evidence type="ECO:0000256" key="2">
    <source>
        <dbReference type="ARBA" id="ARBA00009671"/>
    </source>
</evidence>
<evidence type="ECO:0000259" key="7">
    <source>
        <dbReference type="Pfam" id="PF04547"/>
    </source>
</evidence>
<comment type="similarity">
    <text evidence="2 6">Belongs to the anoctamin family.</text>
</comment>
<dbReference type="PANTHER" id="PTHR12308">
    <property type="entry name" value="ANOCTAMIN"/>
    <property type="match status" value="1"/>
</dbReference>
<keyword evidence="5 6" id="KW-0472">Membrane</keyword>
<dbReference type="STRING" id="7168.A0A182NBT5"/>
<dbReference type="AlphaFoldDB" id="A0A182NBT5"/>
<evidence type="ECO:0000313" key="8">
    <source>
        <dbReference type="EnsemblMetazoa" id="ADIR005115-PA"/>
    </source>
</evidence>
<keyword evidence="9" id="KW-1185">Reference proteome</keyword>
<keyword evidence="4 6" id="KW-1133">Transmembrane helix</keyword>
<dbReference type="GO" id="GO:0005886">
    <property type="term" value="C:plasma membrane"/>
    <property type="evidence" value="ECO:0007669"/>
    <property type="project" value="TreeGrafter"/>
</dbReference>
<sequence length="744" mass="86644">MEDLKENLIPNLHFAENDEEELAEEIGLPRRPTIPSMMQRNSQINLLEQLDQSGEQNKLNELRQRKGTVRFGRTKAVRPEEGKNAAADEPFGESLMVLELSESAPVEAIQWIVDKIRGRRVDGGMELIVRTEPLSKDSQTTIFHISATHMKLLEIADDMGFMKRTKTGIIRNFNVACLDEFLYDEHMSLEDILTPADRQIIVKHALESIKAADDEHRIPGTKIILYHGQSIIQAAQSAELITNLYSLHDKRKLKELRHRWTKPTHVQPIDEIRDYFGESVGMYFSFLGFYTYALVVPTVFGFLQLGLSEETETVPFFCVFYVVWMKVFLELWKRKSSSHAYRWGTVTMTNLDEPRVGYYGKLARDPITGKWTPQYPKWKTYVQMYCVTAPIILLCMGIAAFVTIFQFYVEAYLAELFGPDAYILYLPSVVNAIYIAVSTLAYDRLATYLTDKENHRTQSQYERHRVNKLIVLEFVNNFLCLFYIAFILQDMKMLKTQLMMQLIVLQFLQNVFENLYPYLKKKVGLKIVRMFVKSNYERLQQAHQSYDEIGLRSLDDDDPRVIQNRKEAILEEYNTYDDYLELYIQFGYVVLFSSVAPLTAFWAILNNVIEIRLDAYKLCSFFKRPFARRTKNIGAWQLAFETLAVISILTNCGILYLSPQMRELGAGFSRESYTLTFLIIEHVLLGLTWFIYKAIPDTPHWVRVALAKAEHESRQALKRENAQRSRNVLFRRFRSVYDTHSMMN</sequence>
<dbReference type="VEuPathDB" id="VectorBase:ADIR005115"/>
<evidence type="ECO:0000256" key="1">
    <source>
        <dbReference type="ARBA" id="ARBA00004141"/>
    </source>
</evidence>
<accession>A0A182NBT5</accession>
<proteinExistence type="inferred from homology"/>
<evidence type="ECO:0000256" key="6">
    <source>
        <dbReference type="RuleBase" id="RU280814"/>
    </source>
</evidence>
<dbReference type="Proteomes" id="UP000075884">
    <property type="component" value="Unassembled WGS sequence"/>
</dbReference>
<feature type="transmembrane region" description="Helical" evidence="6">
    <location>
        <begin position="633"/>
        <end position="657"/>
    </location>
</feature>
<dbReference type="GO" id="GO:0005254">
    <property type="term" value="F:chloride channel activity"/>
    <property type="evidence" value="ECO:0007669"/>
    <property type="project" value="TreeGrafter"/>
</dbReference>
<dbReference type="InterPro" id="IPR049452">
    <property type="entry name" value="Anoctamin_TM"/>
</dbReference>
<dbReference type="EnsemblMetazoa" id="ADIR005115-RA">
    <property type="protein sequence ID" value="ADIR005115-PA"/>
    <property type="gene ID" value="ADIR005115"/>
</dbReference>
<feature type="transmembrane region" description="Helical" evidence="6">
    <location>
        <begin position="421"/>
        <end position="442"/>
    </location>
</feature>
<evidence type="ECO:0000256" key="5">
    <source>
        <dbReference type="ARBA" id="ARBA00023136"/>
    </source>
</evidence>
<feature type="transmembrane region" description="Helical" evidence="6">
    <location>
        <begin position="384"/>
        <end position="409"/>
    </location>
</feature>
<feature type="transmembrane region" description="Helical" evidence="6">
    <location>
        <begin position="672"/>
        <end position="692"/>
    </location>
</feature>
<feature type="transmembrane region" description="Helical" evidence="6">
    <location>
        <begin position="313"/>
        <end position="332"/>
    </location>
</feature>
<feature type="domain" description="Anoctamin transmembrane" evidence="7">
    <location>
        <begin position="272"/>
        <end position="707"/>
    </location>
</feature>
<evidence type="ECO:0000313" key="9">
    <source>
        <dbReference type="Proteomes" id="UP000075884"/>
    </source>
</evidence>
<organism evidence="8 9">
    <name type="scientific">Anopheles dirus</name>
    <dbReference type="NCBI Taxonomy" id="7168"/>
    <lineage>
        <taxon>Eukaryota</taxon>
        <taxon>Metazoa</taxon>
        <taxon>Ecdysozoa</taxon>
        <taxon>Arthropoda</taxon>
        <taxon>Hexapoda</taxon>
        <taxon>Insecta</taxon>
        <taxon>Pterygota</taxon>
        <taxon>Neoptera</taxon>
        <taxon>Endopterygota</taxon>
        <taxon>Diptera</taxon>
        <taxon>Nematocera</taxon>
        <taxon>Culicoidea</taxon>
        <taxon>Culicidae</taxon>
        <taxon>Anophelinae</taxon>
        <taxon>Anopheles</taxon>
    </lineage>
</organism>
<reference evidence="8" key="2">
    <citation type="submission" date="2020-05" db="UniProtKB">
        <authorList>
            <consortium name="EnsemblMetazoa"/>
        </authorList>
    </citation>
    <scope>IDENTIFICATION</scope>
    <source>
        <strain evidence="8">WRAIR2</strain>
    </source>
</reference>
<feature type="transmembrane region" description="Helical" evidence="6">
    <location>
        <begin position="283"/>
        <end position="307"/>
    </location>
</feature>
<feature type="transmembrane region" description="Helical" evidence="6">
    <location>
        <begin position="469"/>
        <end position="488"/>
    </location>
</feature>